<name>A0A1B8B8E1_FUSPO</name>
<evidence type="ECO:0000313" key="1">
    <source>
        <dbReference type="EMBL" id="OBS29001.1"/>
    </source>
</evidence>
<dbReference type="AlphaFoldDB" id="A0A1B8B8E1"/>
<proteinExistence type="predicted"/>
<accession>A0A1B8B8E1</accession>
<dbReference type="EMBL" id="LYXU01000001">
    <property type="protein sequence ID" value="OBS29001.1"/>
    <property type="molecule type" value="Genomic_DNA"/>
</dbReference>
<keyword evidence="2" id="KW-1185">Reference proteome</keyword>
<protein>
    <submittedName>
        <fullName evidence="1">Uncharacterized protein</fullName>
    </submittedName>
</protein>
<dbReference type="Proteomes" id="UP000091967">
    <property type="component" value="Unassembled WGS sequence"/>
</dbReference>
<gene>
    <name evidence="1" type="ORF">FPOA_02936</name>
</gene>
<reference evidence="1 2" key="1">
    <citation type="submission" date="2016-06" db="EMBL/GenBank/DDBJ databases">
        <title>Living apart together: crosstalk between the core and supernumerary genomes in a fungal plant pathogen.</title>
        <authorList>
            <person name="Vanheule A."/>
            <person name="Audenaert K."/>
            <person name="Warris S."/>
            <person name="Van De Geest H."/>
            <person name="Schijlen E."/>
            <person name="Hofte M."/>
            <person name="De Saeger S."/>
            <person name="Haesaert G."/>
            <person name="Waalwijk C."/>
            <person name="Van Der Lee T."/>
        </authorList>
    </citation>
    <scope>NUCLEOTIDE SEQUENCE [LARGE SCALE GENOMIC DNA]</scope>
    <source>
        <strain evidence="1 2">2516</strain>
    </source>
</reference>
<sequence>MSDRGIVFVWQPSPLLHSTWLGEVCTSKKIFNARAANTVAIEAVPEILHFSRSFWCSVNKFEGVCGAMPDMCWQ</sequence>
<organism evidence="1 2">
    <name type="scientific">Fusarium poae</name>
    <dbReference type="NCBI Taxonomy" id="36050"/>
    <lineage>
        <taxon>Eukaryota</taxon>
        <taxon>Fungi</taxon>
        <taxon>Dikarya</taxon>
        <taxon>Ascomycota</taxon>
        <taxon>Pezizomycotina</taxon>
        <taxon>Sordariomycetes</taxon>
        <taxon>Hypocreomycetidae</taxon>
        <taxon>Hypocreales</taxon>
        <taxon>Nectriaceae</taxon>
        <taxon>Fusarium</taxon>
    </lineage>
</organism>
<evidence type="ECO:0000313" key="2">
    <source>
        <dbReference type="Proteomes" id="UP000091967"/>
    </source>
</evidence>
<comment type="caution">
    <text evidence="1">The sequence shown here is derived from an EMBL/GenBank/DDBJ whole genome shotgun (WGS) entry which is preliminary data.</text>
</comment>